<sequence>MGSTYIKRLEDTQRDLASYFYKSAAIVRSNFDWFEKQVGRPAIAYSLASFDAHPFTTTFLAIFYIVSCLPIIAFLAFSLFVIASITFGVCALTFITIVLVESILLTILLGTLAFLLIFSFTLTPLALFGYLTFRFIVHVRNGGRTGASQWATETKEHFVTSSRKVKPEIIEGSDVSSGSVVIVDAKEQHSTRNESAKVQGD</sequence>
<keyword evidence="1" id="KW-0472">Membrane</keyword>
<feature type="transmembrane region" description="Helical" evidence="1">
    <location>
        <begin position="115"/>
        <end position="137"/>
    </location>
</feature>
<keyword evidence="1" id="KW-0812">Transmembrane</keyword>
<organism evidence="2 3">
    <name type="scientific">Piloderma croceum (strain F 1598)</name>
    <dbReference type="NCBI Taxonomy" id="765440"/>
    <lineage>
        <taxon>Eukaryota</taxon>
        <taxon>Fungi</taxon>
        <taxon>Dikarya</taxon>
        <taxon>Basidiomycota</taxon>
        <taxon>Agaricomycotina</taxon>
        <taxon>Agaricomycetes</taxon>
        <taxon>Agaricomycetidae</taxon>
        <taxon>Atheliales</taxon>
        <taxon>Atheliaceae</taxon>
        <taxon>Piloderma</taxon>
    </lineage>
</organism>
<reference evidence="3" key="2">
    <citation type="submission" date="2015-01" db="EMBL/GenBank/DDBJ databases">
        <title>Evolutionary Origins and Diversification of the Mycorrhizal Mutualists.</title>
        <authorList>
            <consortium name="DOE Joint Genome Institute"/>
            <consortium name="Mycorrhizal Genomics Consortium"/>
            <person name="Kohler A."/>
            <person name="Kuo A."/>
            <person name="Nagy L.G."/>
            <person name="Floudas D."/>
            <person name="Copeland A."/>
            <person name="Barry K.W."/>
            <person name="Cichocki N."/>
            <person name="Veneault-Fourrey C."/>
            <person name="LaButti K."/>
            <person name="Lindquist E.A."/>
            <person name="Lipzen A."/>
            <person name="Lundell T."/>
            <person name="Morin E."/>
            <person name="Murat C."/>
            <person name="Riley R."/>
            <person name="Ohm R."/>
            <person name="Sun H."/>
            <person name="Tunlid A."/>
            <person name="Henrissat B."/>
            <person name="Grigoriev I.V."/>
            <person name="Hibbett D.S."/>
            <person name="Martin F."/>
        </authorList>
    </citation>
    <scope>NUCLEOTIDE SEQUENCE [LARGE SCALE GENOMIC DNA]</scope>
    <source>
        <strain evidence="3">F 1598</strain>
    </source>
</reference>
<keyword evidence="1" id="KW-1133">Transmembrane helix</keyword>
<dbReference type="Pfam" id="PF16015">
    <property type="entry name" value="Promethin"/>
    <property type="match status" value="1"/>
</dbReference>
<accession>A0A0C3CRQ7</accession>
<gene>
    <name evidence="2" type="ORF">PILCRDRAFT_406</name>
</gene>
<feature type="transmembrane region" description="Helical" evidence="1">
    <location>
        <begin position="59"/>
        <end position="82"/>
    </location>
</feature>
<proteinExistence type="predicted"/>
<evidence type="ECO:0000313" key="2">
    <source>
        <dbReference type="EMBL" id="KIM92357.1"/>
    </source>
</evidence>
<keyword evidence="3" id="KW-1185">Reference proteome</keyword>
<evidence type="ECO:0000256" key="1">
    <source>
        <dbReference type="SAM" id="Phobius"/>
    </source>
</evidence>
<reference evidence="2 3" key="1">
    <citation type="submission" date="2014-04" db="EMBL/GenBank/DDBJ databases">
        <authorList>
            <consortium name="DOE Joint Genome Institute"/>
            <person name="Kuo A."/>
            <person name="Tarkka M."/>
            <person name="Buscot F."/>
            <person name="Kohler A."/>
            <person name="Nagy L.G."/>
            <person name="Floudas D."/>
            <person name="Copeland A."/>
            <person name="Barry K.W."/>
            <person name="Cichocki N."/>
            <person name="Veneault-Fourrey C."/>
            <person name="LaButti K."/>
            <person name="Lindquist E.A."/>
            <person name="Lipzen A."/>
            <person name="Lundell T."/>
            <person name="Morin E."/>
            <person name="Murat C."/>
            <person name="Sun H."/>
            <person name="Tunlid A."/>
            <person name="Henrissat B."/>
            <person name="Grigoriev I.V."/>
            <person name="Hibbett D.S."/>
            <person name="Martin F."/>
            <person name="Nordberg H.P."/>
            <person name="Cantor M.N."/>
            <person name="Hua S.X."/>
        </authorList>
    </citation>
    <scope>NUCLEOTIDE SEQUENCE [LARGE SCALE GENOMIC DNA]</scope>
    <source>
        <strain evidence="2 3">F 1598</strain>
    </source>
</reference>
<evidence type="ECO:0000313" key="3">
    <source>
        <dbReference type="Proteomes" id="UP000054166"/>
    </source>
</evidence>
<dbReference type="OrthoDB" id="3159957at2759"/>
<dbReference type="HOGENOM" id="CLU_107238_0_0_1"/>
<feature type="transmembrane region" description="Helical" evidence="1">
    <location>
        <begin position="89"/>
        <end position="109"/>
    </location>
</feature>
<dbReference type="STRING" id="765440.A0A0C3CRQ7"/>
<dbReference type="EMBL" id="KN832970">
    <property type="protein sequence ID" value="KIM92357.1"/>
    <property type="molecule type" value="Genomic_DNA"/>
</dbReference>
<dbReference type="AlphaFoldDB" id="A0A0C3CRQ7"/>
<dbReference type="InParanoid" id="A0A0C3CRQ7"/>
<dbReference type="Proteomes" id="UP000054166">
    <property type="component" value="Unassembled WGS sequence"/>
</dbReference>
<name>A0A0C3CRQ7_PILCF</name>
<protein>
    <submittedName>
        <fullName evidence="2">Uncharacterized protein</fullName>
    </submittedName>
</protein>